<feature type="domain" description="C2H2-type" evidence="5">
    <location>
        <begin position="180"/>
        <end position="203"/>
    </location>
</feature>
<dbReference type="PANTHER" id="PTHR24379">
    <property type="entry name" value="KRAB AND ZINC FINGER DOMAIN-CONTAINING"/>
    <property type="match status" value="1"/>
</dbReference>
<feature type="domain" description="C2H2-type" evidence="5">
    <location>
        <begin position="362"/>
        <end position="388"/>
    </location>
</feature>
<keyword evidence="3" id="KW-0863">Zinc-finger</keyword>
<sequence>MSADVDTIARKPQFAIVKLGTDVDPAEFYALLSSKGHMEVSFVQDLWDSPYLQGRKDELMKEIQMNATIDAVSSGKVTEDSPNGSTRLASPKEIENIDVKAENEVKEVPIILRQESSSPEASELSVAASFPIKPRTVTKTSKTNPNAPMIKCNLCDNMIMATRLSNLTNHVRRHAFLKQYSCVYCEYNHNEMAKVRLHMLHNHKDGENSPLDNLTPEMQTQWDMLMTQCFPGFDPKTLKGVRSEGTTQTCIECGEAVKEKHLEAHIQARHHEECHPFCCKSCGYENADEWKVRLHIIVRHAEEAAGTYPQPLPPDTRWGLYKRKYFPSLPGADEEEEKLFDQLKAISKKDHRNEGPIQKDKVQCKICSKMIDFPNNALHTLLLHAKTHCTTKPHTCSVCGFASFVPAPVRSHIATVHATDPTASVVEAGTKELHVAWLTTMLQCYPYFEQRIKRFRYKGKSWVEDGDEPPAKISRADTILQIANTLLTNSVAAS</sequence>
<feature type="domain" description="C2H2-type" evidence="5">
    <location>
        <begin position="150"/>
        <end position="174"/>
    </location>
</feature>
<keyword evidence="4" id="KW-0862">Zinc</keyword>
<evidence type="ECO:0000259" key="5">
    <source>
        <dbReference type="SMART" id="SM00355"/>
    </source>
</evidence>
<reference evidence="7" key="1">
    <citation type="submission" date="2024-02" db="UniProtKB">
        <authorList>
            <consortium name="WormBaseParasite"/>
        </authorList>
    </citation>
    <scope>IDENTIFICATION</scope>
</reference>
<dbReference type="WBParaSite" id="MBELARI_LOCUS18529">
    <property type="protein sequence ID" value="MBELARI_LOCUS18529"/>
    <property type="gene ID" value="MBELARI_LOCUS18529"/>
</dbReference>
<dbReference type="Proteomes" id="UP000887575">
    <property type="component" value="Unassembled WGS sequence"/>
</dbReference>
<keyword evidence="1" id="KW-0479">Metal-binding</keyword>
<name>A0AAF3EWF3_9BILA</name>
<dbReference type="InterPro" id="IPR013087">
    <property type="entry name" value="Znf_C2H2_type"/>
</dbReference>
<evidence type="ECO:0000256" key="4">
    <source>
        <dbReference type="ARBA" id="ARBA00022833"/>
    </source>
</evidence>
<feature type="domain" description="C2H2-type" evidence="5">
    <location>
        <begin position="394"/>
        <end position="417"/>
    </location>
</feature>
<evidence type="ECO:0000256" key="3">
    <source>
        <dbReference type="ARBA" id="ARBA00022771"/>
    </source>
</evidence>
<evidence type="ECO:0000313" key="7">
    <source>
        <dbReference type="WBParaSite" id="MBELARI_LOCUS18529"/>
    </source>
</evidence>
<accession>A0AAF3EWF3</accession>
<dbReference type="SMART" id="SM00355">
    <property type="entry name" value="ZnF_C2H2"/>
    <property type="match status" value="6"/>
</dbReference>
<protein>
    <submittedName>
        <fullName evidence="7">C2H2-type domain-containing protein</fullName>
    </submittedName>
</protein>
<dbReference type="Gene3D" id="3.30.160.60">
    <property type="entry name" value="Classic Zinc Finger"/>
    <property type="match status" value="2"/>
</dbReference>
<keyword evidence="2" id="KW-0677">Repeat</keyword>
<evidence type="ECO:0000256" key="1">
    <source>
        <dbReference type="ARBA" id="ARBA00022723"/>
    </source>
</evidence>
<keyword evidence="6" id="KW-1185">Reference proteome</keyword>
<feature type="domain" description="C2H2-type" evidence="5">
    <location>
        <begin position="277"/>
        <end position="300"/>
    </location>
</feature>
<evidence type="ECO:0000313" key="6">
    <source>
        <dbReference type="Proteomes" id="UP000887575"/>
    </source>
</evidence>
<proteinExistence type="predicted"/>
<organism evidence="6 7">
    <name type="scientific">Mesorhabditis belari</name>
    <dbReference type="NCBI Taxonomy" id="2138241"/>
    <lineage>
        <taxon>Eukaryota</taxon>
        <taxon>Metazoa</taxon>
        <taxon>Ecdysozoa</taxon>
        <taxon>Nematoda</taxon>
        <taxon>Chromadorea</taxon>
        <taxon>Rhabditida</taxon>
        <taxon>Rhabditina</taxon>
        <taxon>Rhabditomorpha</taxon>
        <taxon>Rhabditoidea</taxon>
        <taxon>Rhabditidae</taxon>
        <taxon>Mesorhabditinae</taxon>
        <taxon>Mesorhabditis</taxon>
    </lineage>
</organism>
<evidence type="ECO:0000256" key="2">
    <source>
        <dbReference type="ARBA" id="ARBA00022737"/>
    </source>
</evidence>
<dbReference type="GO" id="GO:0008270">
    <property type="term" value="F:zinc ion binding"/>
    <property type="evidence" value="ECO:0007669"/>
    <property type="project" value="UniProtKB-KW"/>
</dbReference>
<dbReference type="PANTHER" id="PTHR24379:SF121">
    <property type="entry name" value="C2H2-TYPE DOMAIN-CONTAINING PROTEIN"/>
    <property type="match status" value="1"/>
</dbReference>
<feature type="domain" description="C2H2-type" evidence="5">
    <location>
        <begin position="248"/>
        <end position="270"/>
    </location>
</feature>
<dbReference type="AlphaFoldDB" id="A0AAF3EWF3"/>